<evidence type="ECO:0000259" key="11">
    <source>
        <dbReference type="Pfam" id="PF25771"/>
    </source>
</evidence>
<evidence type="ECO:0000256" key="9">
    <source>
        <dbReference type="SAM" id="MobiDB-lite"/>
    </source>
</evidence>
<evidence type="ECO:0000259" key="10">
    <source>
        <dbReference type="Pfam" id="PF17045"/>
    </source>
</evidence>
<evidence type="ECO:0000256" key="5">
    <source>
        <dbReference type="ARBA" id="ARBA00022794"/>
    </source>
</evidence>
<dbReference type="PANTHER" id="PTHR18875:SF5">
    <property type="entry name" value="DEUTEROSOME ASSEMBLY PROTEIN 1"/>
    <property type="match status" value="1"/>
</dbReference>
<evidence type="ECO:0000256" key="6">
    <source>
        <dbReference type="ARBA" id="ARBA00023054"/>
    </source>
</evidence>
<evidence type="ECO:0000256" key="1">
    <source>
        <dbReference type="ARBA" id="ARBA00004496"/>
    </source>
</evidence>
<gene>
    <name evidence="12" type="ORF">MPIPNATIZW_LOCUS17184</name>
</gene>
<dbReference type="InterPro" id="IPR031470">
    <property type="entry name" value="CEP63/Deup1_N"/>
</dbReference>
<dbReference type="Proteomes" id="UP001314169">
    <property type="component" value="Chromosome 9"/>
</dbReference>
<feature type="domain" description="CEP63/Deup1 N-terminal" evidence="10">
    <location>
        <begin position="12"/>
        <end position="281"/>
    </location>
</feature>
<sequence length="604" mass="70660">MENQAHNTAGASPCEAELQELMEQIDIMVSNKKLDWERKMRALETRLDLRDQELANAQTCLDQKGQEVGLLRQKLDTLEKCNLAMTQNYEGQLQTLKAQFSKLTNSFEKLRLHQMKQSKFRRKESPHLKEETPFEPSNLNQKLEEFRTKSREWDKQEILYQSHLVSLDAQQKILSEKCNQFQKQAQSYQTQLNGKKQFMEGDSSSEIPRLICEPDASCETSGRDEFIIEKLKSAVSEIALSRNKLQDENQKLLQELKMYQRQCQAMEAGLSEVKSELQSRDDLLRIIEMERLQLHRELLKIGECQNAQENNKRLESSYSPSIKEPERKRKELFSLNPDQPNHEKELTKIRSQLYQEEEHHGCEQERMRNEISDLTEELHQKEVTIATIMRKAALLERQLKVELEIKEKMLAKQQVSDMKYKAVRTENTHLKGMMGDLDPGRYMSMDINREHSRYTSINKLEYENERLRSDLAKLHASGKPVWANHSACEEPVQYAYQNQIKMEKNEYSLSPDCEPKGSSPPPLPPLPFQMKEMTSPLVSDEEVFSLSPTDTSFPASLATQHFLMEEEKRAKELEKLLNTHIDELQRHTEFTLNKYTKLKQNRHI</sequence>
<evidence type="ECO:0000313" key="12">
    <source>
        <dbReference type="EMBL" id="CAK6448878.1"/>
    </source>
</evidence>
<evidence type="ECO:0000256" key="8">
    <source>
        <dbReference type="SAM" id="Coils"/>
    </source>
</evidence>
<keyword evidence="4" id="KW-0963">Cytoplasm</keyword>
<dbReference type="PANTHER" id="PTHR18875">
    <property type="entry name" value="SARCOMA ANTIGEN NY-SAR-24/CYTOSKELETAL PROTEIN SOJO"/>
    <property type="match status" value="1"/>
</dbReference>
<accession>A0ABP0AEE6</accession>
<evidence type="ECO:0000256" key="2">
    <source>
        <dbReference type="ARBA" id="ARBA00007181"/>
    </source>
</evidence>
<keyword evidence="6 8" id="KW-0175">Coiled coil</keyword>
<name>A0ABP0AEE6_PIPNA</name>
<evidence type="ECO:0000313" key="13">
    <source>
        <dbReference type="Proteomes" id="UP001314169"/>
    </source>
</evidence>
<organism evidence="12 13">
    <name type="scientific">Pipistrellus nathusii</name>
    <name type="common">Nathusius' pipistrelle</name>
    <dbReference type="NCBI Taxonomy" id="59473"/>
    <lineage>
        <taxon>Eukaryota</taxon>
        <taxon>Metazoa</taxon>
        <taxon>Chordata</taxon>
        <taxon>Craniata</taxon>
        <taxon>Vertebrata</taxon>
        <taxon>Euteleostomi</taxon>
        <taxon>Mammalia</taxon>
        <taxon>Eutheria</taxon>
        <taxon>Laurasiatheria</taxon>
        <taxon>Chiroptera</taxon>
        <taxon>Yangochiroptera</taxon>
        <taxon>Vespertilionidae</taxon>
        <taxon>Pipistrellus</taxon>
    </lineage>
</organism>
<feature type="compositionally biased region" description="Basic and acidic residues" evidence="9">
    <location>
        <begin position="123"/>
        <end position="132"/>
    </location>
</feature>
<dbReference type="Pfam" id="PF17045">
    <property type="entry name" value="CEP63"/>
    <property type="match status" value="1"/>
</dbReference>
<evidence type="ECO:0000256" key="7">
    <source>
        <dbReference type="ARBA" id="ARBA00030704"/>
    </source>
</evidence>
<comment type="subcellular location">
    <subcellularLocation>
        <location evidence="1">Cytoplasm</location>
    </subcellularLocation>
</comment>
<dbReference type="Pfam" id="PF25771">
    <property type="entry name" value="CC_CEP152-bind"/>
    <property type="match status" value="1"/>
</dbReference>
<feature type="domain" description="CEP63/Deup1 CEP152 binding coiled coil" evidence="11">
    <location>
        <begin position="561"/>
        <end position="595"/>
    </location>
</feature>
<evidence type="ECO:0000256" key="3">
    <source>
        <dbReference type="ARBA" id="ARBA00019105"/>
    </source>
</evidence>
<comment type="similarity">
    <text evidence="2">Belongs to the CEP63 family.</text>
</comment>
<feature type="region of interest" description="Disordered" evidence="9">
    <location>
        <begin position="116"/>
        <end position="137"/>
    </location>
</feature>
<keyword evidence="13" id="KW-1185">Reference proteome</keyword>
<keyword evidence="5" id="KW-0970">Cilium biogenesis/degradation</keyword>
<evidence type="ECO:0000256" key="4">
    <source>
        <dbReference type="ARBA" id="ARBA00022490"/>
    </source>
</evidence>
<dbReference type="EMBL" id="OY882866">
    <property type="protein sequence ID" value="CAK6448878.1"/>
    <property type="molecule type" value="Genomic_DNA"/>
</dbReference>
<feature type="coiled-coil region" evidence="8">
    <location>
        <begin position="228"/>
        <end position="276"/>
    </location>
</feature>
<reference evidence="12" key="1">
    <citation type="submission" date="2023-12" db="EMBL/GenBank/DDBJ databases">
        <authorList>
            <person name="Brown T."/>
        </authorList>
    </citation>
    <scope>NUCLEOTIDE SEQUENCE</scope>
</reference>
<proteinExistence type="inferred from homology"/>
<dbReference type="InterPro" id="IPR057656">
    <property type="entry name" value="CEP63/Deup1_CC"/>
</dbReference>
<protein>
    <recommendedName>
        <fullName evidence="3">Deuterosome assembly protein 1</fullName>
    </recommendedName>
    <alternativeName>
        <fullName evidence="7">Coiled-coil domain-containing protein 67</fullName>
    </alternativeName>
</protein>